<protein>
    <submittedName>
        <fullName evidence="1">Uncharacterized protein</fullName>
    </submittedName>
</protein>
<dbReference type="AlphaFoldDB" id="F5X3V7"/>
<keyword evidence="2" id="KW-1185">Reference proteome</keyword>
<dbReference type="Proteomes" id="UP000007946">
    <property type="component" value="Chromosome"/>
</dbReference>
<dbReference type="KEGG" id="stb:SGPB_1976"/>
<dbReference type="HOGENOM" id="CLU_876944_0_0_9"/>
<accession>F5X3V7</accession>
<evidence type="ECO:0000313" key="2">
    <source>
        <dbReference type="Proteomes" id="UP000007946"/>
    </source>
</evidence>
<reference evidence="1 2" key="1">
    <citation type="journal article" date="2011" name="PLoS ONE">
        <title>Sequencing and comparative genome analysis of two pathogenic Streptococcus gallolyticus subspecies: genome plasticity, adaptation and virulence.</title>
        <authorList>
            <person name="Lin I.-H."/>
            <person name="Liu T.-T."/>
            <person name="Teng Y.-T."/>
            <person name="Wu H.-L."/>
            <person name="Liu Y.-M."/>
            <person name="Wu K.-M."/>
            <person name="Chang C.-H."/>
            <person name="Hsu M.-T."/>
        </authorList>
    </citation>
    <scope>NUCLEOTIDE SEQUENCE [LARGE SCALE GENOMIC DNA]</scope>
    <source>
        <strain evidence="2">ATCC 43144 / JCM 5346 / CDC 1723-81</strain>
    </source>
</reference>
<name>F5X3V7_STRPX</name>
<evidence type="ECO:0000313" key="1">
    <source>
        <dbReference type="EMBL" id="BAK30966.1"/>
    </source>
</evidence>
<gene>
    <name evidence="1" type="ordered locus">SGPB_1976</name>
</gene>
<organism evidence="1 2">
    <name type="scientific">Streptococcus pasteurianus (strain ATCC 43144 / JCM 5346 / CCUG 46074 / CDC 1723-81)</name>
    <dbReference type="NCBI Taxonomy" id="981540"/>
    <lineage>
        <taxon>Bacteria</taxon>
        <taxon>Bacillati</taxon>
        <taxon>Bacillota</taxon>
        <taxon>Bacilli</taxon>
        <taxon>Lactobacillales</taxon>
        <taxon>Streptococcaceae</taxon>
        <taxon>Streptococcus</taxon>
    </lineage>
</organism>
<sequence length="317" mass="37786">MENIFKNTADMLEKYSIQTIKDYKELSNLSLHELLYNPVYEDLARFDKSIQPYYGRSKDTAKQALSRVLNGKAKLTDEMVRILSKNMSMTINDLAWGLSETLRERQVNYAQHLFLDYVENSRMESLFFSIFQDAFLSEKYGELVTKMLEGYVPFAIRSSYTIYVNGDGFDKRHAFSNPSFRREFWRACEWLYSKLNFVYREKIGTSWMSTRYRSFLKKNNSVKSRAKVIENFFNFIAEDEEIYPSEFNYGKQVKALIDDKVVMAILEYNGFYHSMLLFEKPDNEYWKIKKQDLKDTLKYIRTLEKRQKEMSKIGCYI</sequence>
<dbReference type="RefSeq" id="WP_013852342.1">
    <property type="nucleotide sequence ID" value="NC_015600.1"/>
</dbReference>
<dbReference type="EMBL" id="AP012054">
    <property type="protein sequence ID" value="BAK30966.1"/>
    <property type="molecule type" value="Genomic_DNA"/>
</dbReference>
<proteinExistence type="predicted"/>